<dbReference type="AlphaFoldDB" id="A0A819ZX94"/>
<evidence type="ECO:0000313" key="2">
    <source>
        <dbReference type="Proteomes" id="UP000663842"/>
    </source>
</evidence>
<name>A0A819ZX94_9BILA</name>
<evidence type="ECO:0000313" key="1">
    <source>
        <dbReference type="EMBL" id="CAF4179105.1"/>
    </source>
</evidence>
<comment type="caution">
    <text evidence="1">The sequence shown here is derived from an EMBL/GenBank/DDBJ whole genome shotgun (WGS) entry which is preliminary data.</text>
</comment>
<reference evidence="1" key="1">
    <citation type="submission" date="2021-02" db="EMBL/GenBank/DDBJ databases">
        <authorList>
            <person name="Nowell W R."/>
        </authorList>
    </citation>
    <scope>NUCLEOTIDE SEQUENCE</scope>
</reference>
<sequence>MLYIRGNFIVSASGNALGGKTSVINTVFDNMQLVTSLGDVGCTDEYYSVRGLPKDYPHISLRMIDTVVFYESLEGTLPSDKAMEMLEKQLDTLYAKDAIHLI</sequence>
<accession>A0A819ZX94</accession>
<dbReference type="Proteomes" id="UP000663842">
    <property type="component" value="Unassembled WGS sequence"/>
</dbReference>
<proteinExistence type="predicted"/>
<dbReference type="EMBL" id="CAJOBF010005544">
    <property type="protein sequence ID" value="CAF4179105.1"/>
    <property type="molecule type" value="Genomic_DNA"/>
</dbReference>
<protein>
    <submittedName>
        <fullName evidence="1">Uncharacterized protein</fullName>
    </submittedName>
</protein>
<organism evidence="1 2">
    <name type="scientific">Rotaria magnacalcarata</name>
    <dbReference type="NCBI Taxonomy" id="392030"/>
    <lineage>
        <taxon>Eukaryota</taxon>
        <taxon>Metazoa</taxon>
        <taxon>Spiralia</taxon>
        <taxon>Gnathifera</taxon>
        <taxon>Rotifera</taxon>
        <taxon>Eurotatoria</taxon>
        <taxon>Bdelloidea</taxon>
        <taxon>Philodinida</taxon>
        <taxon>Philodinidae</taxon>
        <taxon>Rotaria</taxon>
    </lineage>
</organism>
<gene>
    <name evidence="1" type="ORF">UXM345_LOCUS26746</name>
</gene>